<feature type="chain" id="PRO_5030700832" description="Phospholipase A2 domain-containing protein" evidence="1">
    <location>
        <begin position="20"/>
        <end position="153"/>
    </location>
</feature>
<name>A0A7S1K8G6_9ALVE</name>
<gene>
    <name evidence="2" type="ORF">VBRA1451_LOCUS20956</name>
</gene>
<dbReference type="Gene3D" id="1.20.90.10">
    <property type="entry name" value="Phospholipase A2 domain"/>
    <property type="match status" value="1"/>
</dbReference>
<accession>A0A7S1K8G6</accession>
<organism evidence="2">
    <name type="scientific">Vitrella brassicaformis</name>
    <dbReference type="NCBI Taxonomy" id="1169539"/>
    <lineage>
        <taxon>Eukaryota</taxon>
        <taxon>Sar</taxon>
        <taxon>Alveolata</taxon>
        <taxon>Colpodellida</taxon>
        <taxon>Vitrellaceae</taxon>
        <taxon>Vitrella</taxon>
    </lineage>
</organism>
<dbReference type="GO" id="GO:0050482">
    <property type="term" value="P:arachidonate secretion"/>
    <property type="evidence" value="ECO:0007669"/>
    <property type="project" value="InterPro"/>
</dbReference>
<dbReference type="GO" id="GO:0004623">
    <property type="term" value="F:phospholipase A2 activity"/>
    <property type="evidence" value="ECO:0007669"/>
    <property type="project" value="InterPro"/>
</dbReference>
<protein>
    <recommendedName>
        <fullName evidence="3">Phospholipase A2 domain-containing protein</fullName>
    </recommendedName>
</protein>
<dbReference type="InterPro" id="IPR036444">
    <property type="entry name" value="PLipase_A2_dom_sf"/>
</dbReference>
<dbReference type="EMBL" id="HBGB01035512">
    <property type="protein sequence ID" value="CAD9065885.1"/>
    <property type="molecule type" value="Transcribed_RNA"/>
</dbReference>
<proteinExistence type="predicted"/>
<keyword evidence="1" id="KW-0732">Signal</keyword>
<feature type="signal peptide" evidence="1">
    <location>
        <begin position="1"/>
        <end position="19"/>
    </location>
</feature>
<dbReference type="AlphaFoldDB" id="A0A7S1K8G6"/>
<evidence type="ECO:0000313" key="2">
    <source>
        <dbReference type="EMBL" id="CAD9065885.1"/>
    </source>
</evidence>
<evidence type="ECO:0008006" key="3">
    <source>
        <dbReference type="Google" id="ProtNLM"/>
    </source>
</evidence>
<dbReference type="GO" id="GO:0006644">
    <property type="term" value="P:phospholipid metabolic process"/>
    <property type="evidence" value="ECO:0007669"/>
    <property type="project" value="InterPro"/>
</dbReference>
<evidence type="ECO:0000256" key="1">
    <source>
        <dbReference type="SAM" id="SignalP"/>
    </source>
</evidence>
<reference evidence="2" key="1">
    <citation type="submission" date="2021-01" db="EMBL/GenBank/DDBJ databases">
        <authorList>
            <person name="Corre E."/>
            <person name="Pelletier E."/>
            <person name="Niang G."/>
            <person name="Scheremetjew M."/>
            <person name="Finn R."/>
            <person name="Kale V."/>
            <person name="Holt S."/>
            <person name="Cochrane G."/>
            <person name="Meng A."/>
            <person name="Brown T."/>
            <person name="Cohen L."/>
        </authorList>
    </citation>
    <scope>NUCLEOTIDE SEQUENCE</scope>
    <source>
        <strain evidence="2">CCMP3346</strain>
    </source>
</reference>
<dbReference type="SUPFAM" id="SSF48619">
    <property type="entry name" value="Phospholipase A2, PLA2"/>
    <property type="match status" value="1"/>
</dbReference>
<sequence>MSGSSNIVIVLLVVGLSMAAGGNRTSIRRLDEDVDECDSREGAPCSSPYARVPNGCNGVPDTWGSVDFTEVCNEHDRCYYTLGSVADQCNDAFRAGLISECERAVTFGPLLFACKTAANGMYTAVAASADFYHARAQKRQELHECCCFDGTNC</sequence>